<dbReference type="PANTHER" id="PTHR47672">
    <property type="entry name" value="E3 UBIQUITIN-PROTEIN LIGASE SNT2"/>
    <property type="match status" value="1"/>
</dbReference>
<dbReference type="GO" id="GO:0036205">
    <property type="term" value="P:histone catabolic process"/>
    <property type="evidence" value="ECO:0007669"/>
    <property type="project" value="TreeGrafter"/>
</dbReference>
<dbReference type="SMART" id="SM00249">
    <property type="entry name" value="PHD"/>
    <property type="match status" value="1"/>
</dbReference>
<dbReference type="GeneID" id="4386815"/>
<dbReference type="InterPro" id="IPR017884">
    <property type="entry name" value="SANT_dom"/>
</dbReference>
<dbReference type="InParanoid" id="Q2HFN2"/>
<dbReference type="Proteomes" id="UP000001056">
    <property type="component" value="Unassembled WGS sequence"/>
</dbReference>
<evidence type="ECO:0000313" key="11">
    <source>
        <dbReference type="Proteomes" id="UP000001056"/>
    </source>
</evidence>
<feature type="domain" description="PHD-type" evidence="6">
    <location>
        <begin position="762"/>
        <end position="812"/>
    </location>
</feature>
<feature type="region of interest" description="Disordered" evidence="5">
    <location>
        <begin position="842"/>
        <end position="865"/>
    </location>
</feature>
<evidence type="ECO:0000259" key="8">
    <source>
        <dbReference type="PROSITE" id="PS51038"/>
    </source>
</evidence>
<dbReference type="GO" id="GO:0048189">
    <property type="term" value="C:Lid2 complex"/>
    <property type="evidence" value="ECO:0007669"/>
    <property type="project" value="TreeGrafter"/>
</dbReference>
<evidence type="ECO:0000256" key="3">
    <source>
        <dbReference type="ARBA" id="ARBA00022833"/>
    </source>
</evidence>
<dbReference type="GO" id="GO:0008270">
    <property type="term" value="F:zinc ion binding"/>
    <property type="evidence" value="ECO:0007669"/>
    <property type="project" value="UniProtKB-KW"/>
</dbReference>
<dbReference type="InterPro" id="IPR029617">
    <property type="entry name" value="Snt2"/>
</dbReference>
<dbReference type="Pfam" id="PF13832">
    <property type="entry name" value="zf-HC5HC2H_2"/>
    <property type="match status" value="1"/>
</dbReference>
<feature type="compositionally biased region" description="Low complexity" evidence="5">
    <location>
        <begin position="173"/>
        <end position="207"/>
    </location>
</feature>
<dbReference type="FunFam" id="2.30.30.490:FF:000018">
    <property type="entry name" value="Lid2 complex component snt2"/>
    <property type="match status" value="1"/>
</dbReference>
<dbReference type="SUPFAM" id="SSF57903">
    <property type="entry name" value="FYVE/PHD zinc finger"/>
    <property type="match status" value="1"/>
</dbReference>
<dbReference type="GO" id="GO:0003682">
    <property type="term" value="F:chromatin binding"/>
    <property type="evidence" value="ECO:0007669"/>
    <property type="project" value="InterPro"/>
</dbReference>
<feature type="compositionally biased region" description="Polar residues" evidence="5">
    <location>
        <begin position="79"/>
        <end position="89"/>
    </location>
</feature>
<feature type="compositionally biased region" description="Basic and acidic residues" evidence="5">
    <location>
        <begin position="157"/>
        <end position="172"/>
    </location>
</feature>
<accession>Q2HFN2</accession>
<dbReference type="VEuPathDB" id="FungiDB:CHGG_00972"/>
<dbReference type="InterPro" id="IPR043151">
    <property type="entry name" value="BAH_sf"/>
</dbReference>
<evidence type="ECO:0000256" key="2">
    <source>
        <dbReference type="ARBA" id="ARBA00022771"/>
    </source>
</evidence>
<dbReference type="PROSITE" id="PS50081">
    <property type="entry name" value="ZF_DAG_PE_2"/>
    <property type="match status" value="1"/>
</dbReference>
<dbReference type="SMART" id="SM00439">
    <property type="entry name" value="BAH"/>
    <property type="match status" value="1"/>
</dbReference>
<feature type="compositionally biased region" description="Polar residues" evidence="5">
    <location>
        <begin position="218"/>
        <end position="271"/>
    </location>
</feature>
<evidence type="ECO:0000256" key="1">
    <source>
        <dbReference type="ARBA" id="ARBA00022723"/>
    </source>
</evidence>
<dbReference type="Gene3D" id="2.30.30.490">
    <property type="match status" value="1"/>
</dbReference>
<keyword evidence="3" id="KW-0862">Zinc</keyword>
<evidence type="ECO:0000259" key="6">
    <source>
        <dbReference type="PROSITE" id="PS50016"/>
    </source>
</evidence>
<feature type="domain" description="BAH" evidence="8">
    <location>
        <begin position="296"/>
        <end position="414"/>
    </location>
</feature>
<dbReference type="AlphaFoldDB" id="Q2HFN2"/>
<keyword evidence="11" id="KW-1185">Reference proteome</keyword>
<feature type="compositionally biased region" description="Polar residues" evidence="5">
    <location>
        <begin position="692"/>
        <end position="703"/>
    </location>
</feature>
<feature type="compositionally biased region" description="Polar residues" evidence="5">
    <location>
        <begin position="724"/>
        <end position="733"/>
    </location>
</feature>
<name>Q2HFN2_CHAGB</name>
<feature type="compositionally biased region" description="Basic and acidic residues" evidence="5">
    <location>
        <begin position="116"/>
        <end position="125"/>
    </location>
</feature>
<dbReference type="Pfam" id="PF13831">
    <property type="entry name" value="PHD_2"/>
    <property type="match status" value="1"/>
</dbReference>
<evidence type="ECO:0008006" key="12">
    <source>
        <dbReference type="Google" id="ProtNLM"/>
    </source>
</evidence>
<dbReference type="InterPro" id="IPR001965">
    <property type="entry name" value="Znf_PHD"/>
</dbReference>
<dbReference type="InterPro" id="IPR009057">
    <property type="entry name" value="Homeodomain-like_sf"/>
</dbReference>
<feature type="compositionally biased region" description="Low complexity" evidence="5">
    <location>
        <begin position="37"/>
        <end position="47"/>
    </location>
</feature>
<protein>
    <recommendedName>
        <fullName evidence="12">BAH domain-containing protein</fullName>
    </recommendedName>
</protein>
<evidence type="ECO:0000259" key="7">
    <source>
        <dbReference type="PROSITE" id="PS50081"/>
    </source>
</evidence>
<dbReference type="PROSITE" id="PS51038">
    <property type="entry name" value="BAH"/>
    <property type="match status" value="1"/>
</dbReference>
<dbReference type="HOGENOM" id="CLU_001514_0_0_1"/>
<dbReference type="STRING" id="306901.Q2HFN2"/>
<dbReference type="InterPro" id="IPR019787">
    <property type="entry name" value="Znf_PHD-finger"/>
</dbReference>
<feature type="compositionally biased region" description="Basic and acidic residues" evidence="5">
    <location>
        <begin position="714"/>
        <end position="723"/>
    </location>
</feature>
<dbReference type="OMA" id="LSWRKYA"/>
<dbReference type="InterPro" id="IPR001025">
    <property type="entry name" value="BAH_dom"/>
</dbReference>
<feature type="compositionally biased region" description="Low complexity" evidence="5">
    <location>
        <begin position="55"/>
        <end position="65"/>
    </location>
</feature>
<dbReference type="CDD" id="cd15489">
    <property type="entry name" value="PHD_SF"/>
    <property type="match status" value="1"/>
</dbReference>
<gene>
    <name evidence="10" type="ORF">CHGG_00972</name>
</gene>
<dbReference type="InterPro" id="IPR011011">
    <property type="entry name" value="Znf_FYVE_PHD"/>
</dbReference>
<dbReference type="InterPro" id="IPR002219">
    <property type="entry name" value="PKC_DAG/PE"/>
</dbReference>
<feature type="domain" description="SANT" evidence="9">
    <location>
        <begin position="484"/>
        <end position="529"/>
    </location>
</feature>
<dbReference type="FunCoup" id="Q2HFN2">
    <property type="interactions" value="53"/>
</dbReference>
<keyword evidence="2 4" id="KW-0863">Zinc-finger</keyword>
<dbReference type="SUPFAM" id="SSF46689">
    <property type="entry name" value="Homeodomain-like"/>
    <property type="match status" value="1"/>
</dbReference>
<dbReference type="eggNOG" id="KOG0955">
    <property type="taxonomic scope" value="Eukaryota"/>
</dbReference>
<dbReference type="Gene3D" id="3.30.40.10">
    <property type="entry name" value="Zinc/RING finger domain, C3HC4 (zinc finger)"/>
    <property type="match status" value="1"/>
</dbReference>
<dbReference type="InterPro" id="IPR013083">
    <property type="entry name" value="Znf_RING/FYVE/PHD"/>
</dbReference>
<organism evidence="10 11">
    <name type="scientific">Chaetomium globosum (strain ATCC 6205 / CBS 148.51 / DSM 1962 / NBRC 6347 / NRRL 1970)</name>
    <name type="common">Soil fungus</name>
    <dbReference type="NCBI Taxonomy" id="306901"/>
    <lineage>
        <taxon>Eukaryota</taxon>
        <taxon>Fungi</taxon>
        <taxon>Dikarya</taxon>
        <taxon>Ascomycota</taxon>
        <taxon>Pezizomycotina</taxon>
        <taxon>Sordariomycetes</taxon>
        <taxon>Sordariomycetidae</taxon>
        <taxon>Sordariales</taxon>
        <taxon>Chaetomiaceae</taxon>
        <taxon>Chaetomium</taxon>
    </lineage>
</organism>
<feature type="region of interest" description="Disordered" evidence="5">
    <location>
        <begin position="1"/>
        <end position="279"/>
    </location>
</feature>
<dbReference type="Pfam" id="PF01426">
    <property type="entry name" value="BAH"/>
    <property type="match status" value="1"/>
</dbReference>
<feature type="compositionally biased region" description="Polar residues" evidence="5">
    <location>
        <begin position="1"/>
        <end position="36"/>
    </location>
</feature>
<dbReference type="PROSITE" id="PS51293">
    <property type="entry name" value="SANT"/>
    <property type="match status" value="1"/>
</dbReference>
<dbReference type="FunFam" id="3.30.40.10:FF:000899">
    <property type="entry name" value="PHD finger and BAH domain-containing protein"/>
    <property type="match status" value="1"/>
</dbReference>
<dbReference type="GO" id="GO:0004842">
    <property type="term" value="F:ubiquitin-protein transferase activity"/>
    <property type="evidence" value="ECO:0007669"/>
    <property type="project" value="TreeGrafter"/>
</dbReference>
<keyword evidence="1" id="KW-0479">Metal-binding</keyword>
<evidence type="ECO:0000256" key="4">
    <source>
        <dbReference type="PROSITE-ProRule" id="PRU00146"/>
    </source>
</evidence>
<dbReference type="EMBL" id="CH408029">
    <property type="protein sequence ID" value="EAQ92737.1"/>
    <property type="molecule type" value="Genomic_DNA"/>
</dbReference>
<feature type="region of interest" description="Disordered" evidence="5">
    <location>
        <begin position="678"/>
        <end position="758"/>
    </location>
</feature>
<evidence type="ECO:0000256" key="5">
    <source>
        <dbReference type="SAM" id="MobiDB-lite"/>
    </source>
</evidence>
<dbReference type="Gene3D" id="1.10.10.60">
    <property type="entry name" value="Homeodomain-like"/>
    <property type="match status" value="1"/>
</dbReference>
<dbReference type="PROSITE" id="PS50016">
    <property type="entry name" value="ZF_PHD_2"/>
    <property type="match status" value="1"/>
</dbReference>
<evidence type="ECO:0000259" key="9">
    <source>
        <dbReference type="PROSITE" id="PS51293"/>
    </source>
</evidence>
<sequence>MAQRSPSATQPEDQANSGSRTSSAKDGAGSPNSTKQSNSSGAVSSSSTLPHISDPASHSNSNSESPQPPPQAMEKPSVAGSQPSPYGTRSRNRTGAARPNYAEDKDLDLEMFDAYPQRKDDDAKKLATKQQGASSTPAPANPAPAAPRSGNGSSRKPLPEDGRQHNGTKDQHQQQQQQQQPQPQNQHQPSNVASSAANGAGATNSASKGKKRKVADTAPTTSGSQTPSGLNGGTLPSSGLQKRVGTSGQSTGNGTPSSASYGETNLVTFENSKSRPKDGKMIADDGTILEVNANGPDASDADHVYLVCEPPGEPYYLGRIMEFLHAKNDAALPIDALRINWYYRPKDIGRKVQDTRLVYATMHSDISPLTSLRGKCQIRHKTEITDMAAYKGTPDCFWYDRLYDRYIQKNYEVIPTRQVINVPEHVKKVLDERWKYVLTEQGRGKELTSAVKTCKRCTTFCANERPSRNSPKVPKADFGEPELTPTEQKKFEEAVAKFGSELHSVKKHVKTLKPATITRYYYTWKKTDRGKLIWANFSGRKGKKDAKKAEAAANKLADDVADVHDDSAFDADRAREKKKSFMCKFCGTKRSRKWRRAPAAAVTSVTENGGKNSAKDKKEQYIQALCRRCAELWRRYAIQWEDVEELAKKVAQTGGRGWRRRVDEDLYRELLAVDEMVNTRLPTPEEDETGTPAASLNGQTTSAEPPRKKLKSTLLDKDLEKTPSESGSVSGGPTSKKKEKMAEKHAQAPAPPPVPEIPKPKTLPCAICREMAPLGDQHLSCKECRLTVHRSCYGVIDNRASNKWTCDMCLNDKNPQLSIHYKCVLCPVEHTVHDFVEHPKISNSHKKKTEKERERERMERENAQRAADYYRKKQEEMNRPVNPREPLKRTADNNWVHVTCAVFTHEVKFGNAKALSPSEGIPLIPRDKYAEACKVCKKVDGAGAMSAGVWCKDHLPTKTTVHLMHESVAETGTNALQLYVQNCKQADLTLTGCARKANQITVASKMSTSPTPITAHQNRRASLAALVNGDREDAPIGLQPGGKICLTCGVDVSPKWHPIDQAQERELTNGYYGNIGSEAQKFVEQRSFQCHKSSAASFAGSRSDTALKT</sequence>
<dbReference type="OrthoDB" id="336088at2759"/>
<reference evidence="11" key="1">
    <citation type="journal article" date="2015" name="Genome Announc.">
        <title>Draft genome sequence of the cellulolytic fungus Chaetomium globosum.</title>
        <authorList>
            <person name="Cuomo C.A."/>
            <person name="Untereiner W.A."/>
            <person name="Ma L.-J."/>
            <person name="Grabherr M."/>
            <person name="Birren B.W."/>
        </authorList>
    </citation>
    <scope>NUCLEOTIDE SEQUENCE [LARGE SCALE GENOMIC DNA]</scope>
    <source>
        <strain evidence="11">ATCC 6205 / CBS 148.51 / DSM 1962 / NBRC 6347 / NRRL 1970</strain>
    </source>
</reference>
<dbReference type="PANTHER" id="PTHR47672:SF1">
    <property type="entry name" value="E3 UBIQUITIN-PROTEIN LIGASE SNT2"/>
    <property type="match status" value="1"/>
</dbReference>
<feature type="domain" description="Phorbol-ester/DAG-type" evidence="7">
    <location>
        <begin position="765"/>
        <end position="806"/>
    </location>
</feature>
<evidence type="ECO:0000313" key="10">
    <source>
        <dbReference type="EMBL" id="EAQ92737.1"/>
    </source>
</evidence>
<feature type="compositionally biased region" description="Basic and acidic residues" evidence="5">
    <location>
        <begin position="849"/>
        <end position="865"/>
    </location>
</feature>
<proteinExistence type="predicted"/>
<dbReference type="RefSeq" id="XP_001220193.1">
    <property type="nucleotide sequence ID" value="XM_001220192.1"/>
</dbReference>